<proteinExistence type="inferred from homology"/>
<dbReference type="Gene3D" id="3.40.50.300">
    <property type="entry name" value="P-loop containing nucleotide triphosphate hydrolases"/>
    <property type="match status" value="1"/>
</dbReference>
<comment type="subcellular location">
    <subcellularLocation>
        <location evidence="1">Cell membrane</location>
        <topology evidence="1">Peripheral membrane protein</topology>
    </subcellularLocation>
</comment>
<keyword evidence="6" id="KW-0046">Antibiotic resistance</keyword>
<evidence type="ECO:0000256" key="2">
    <source>
        <dbReference type="ARBA" id="ARBA00005417"/>
    </source>
</evidence>
<protein>
    <submittedName>
        <fullName evidence="8">ABC transporter ATP-binding protein</fullName>
    </submittedName>
</protein>
<dbReference type="PANTHER" id="PTHR42711:SF5">
    <property type="entry name" value="ABC TRANSPORTER ATP-BINDING PROTEIN NATA"/>
    <property type="match status" value="1"/>
</dbReference>
<dbReference type="Proteomes" id="UP001232536">
    <property type="component" value="Unassembled WGS sequence"/>
</dbReference>
<dbReference type="RefSeq" id="WP_304599734.1">
    <property type="nucleotide sequence ID" value="NZ_JAUQYP010000001.1"/>
</dbReference>
<evidence type="ECO:0000259" key="7">
    <source>
        <dbReference type="PROSITE" id="PS50893"/>
    </source>
</evidence>
<dbReference type="PROSITE" id="PS50893">
    <property type="entry name" value="ABC_TRANSPORTER_2"/>
    <property type="match status" value="1"/>
</dbReference>
<evidence type="ECO:0000256" key="4">
    <source>
        <dbReference type="ARBA" id="ARBA00022741"/>
    </source>
</evidence>
<dbReference type="InterPro" id="IPR027417">
    <property type="entry name" value="P-loop_NTPase"/>
</dbReference>
<accession>A0ABT9D6N5</accession>
<dbReference type="Pfam" id="PF00005">
    <property type="entry name" value="ABC_tran"/>
    <property type="match status" value="1"/>
</dbReference>
<comment type="similarity">
    <text evidence="2">Belongs to the ABC transporter superfamily.</text>
</comment>
<name>A0ABT9D6N5_9CELL</name>
<keyword evidence="3" id="KW-0813">Transport</keyword>
<evidence type="ECO:0000256" key="6">
    <source>
        <dbReference type="ARBA" id="ARBA00023251"/>
    </source>
</evidence>
<evidence type="ECO:0000256" key="5">
    <source>
        <dbReference type="ARBA" id="ARBA00022840"/>
    </source>
</evidence>
<feature type="domain" description="ABC transporter" evidence="7">
    <location>
        <begin position="3"/>
        <end position="233"/>
    </location>
</feature>
<dbReference type="SMART" id="SM00382">
    <property type="entry name" value="AAA"/>
    <property type="match status" value="1"/>
</dbReference>
<dbReference type="InterPro" id="IPR003593">
    <property type="entry name" value="AAA+_ATPase"/>
</dbReference>
<dbReference type="GO" id="GO:0005524">
    <property type="term" value="F:ATP binding"/>
    <property type="evidence" value="ECO:0007669"/>
    <property type="project" value="UniProtKB-KW"/>
</dbReference>
<gene>
    <name evidence="8" type="ORF">Q6348_02390</name>
</gene>
<organism evidence="8 9">
    <name type="scientific">Actinotalea lenta</name>
    <dbReference type="NCBI Taxonomy" id="3064654"/>
    <lineage>
        <taxon>Bacteria</taxon>
        <taxon>Bacillati</taxon>
        <taxon>Actinomycetota</taxon>
        <taxon>Actinomycetes</taxon>
        <taxon>Micrococcales</taxon>
        <taxon>Cellulomonadaceae</taxon>
        <taxon>Actinotalea</taxon>
    </lineage>
</organism>
<keyword evidence="9" id="KW-1185">Reference proteome</keyword>
<keyword evidence="4" id="KW-0547">Nucleotide-binding</keyword>
<evidence type="ECO:0000313" key="9">
    <source>
        <dbReference type="Proteomes" id="UP001232536"/>
    </source>
</evidence>
<dbReference type="InterPro" id="IPR003439">
    <property type="entry name" value="ABC_transporter-like_ATP-bd"/>
</dbReference>
<dbReference type="CDD" id="cd03230">
    <property type="entry name" value="ABC_DR_subfamily_A"/>
    <property type="match status" value="1"/>
</dbReference>
<keyword evidence="5 8" id="KW-0067">ATP-binding</keyword>
<evidence type="ECO:0000256" key="1">
    <source>
        <dbReference type="ARBA" id="ARBA00004202"/>
    </source>
</evidence>
<reference evidence="8 9" key="1">
    <citation type="submission" date="2023-07" db="EMBL/GenBank/DDBJ databases">
        <title>Description of novel actinomycetes strains, isolated from tidal flat sediment.</title>
        <authorList>
            <person name="Lu C."/>
        </authorList>
    </citation>
    <scope>NUCLEOTIDE SEQUENCE [LARGE SCALE GENOMIC DNA]</scope>
    <source>
        <strain evidence="8 9">SYSU T00b441</strain>
    </source>
</reference>
<sequence>MVLEVVGLRKRYGDVVALDGLDLDVAAGEVVGLVGHNGAGKTTAMDVITGLVVPDAGKVRVTGVDALAAPRRARAMMGVAAQELQLYATATVRQNLSLCAGLAGIRAGRRARAITEVLDELGLSELAGRPVMTLSGGQRRRAQAACALVGDPALLLLDEPTVGADPQTRAALLAAVRRRADAGAAVLYTTHYLPELVELDASLAVMRAGRVVARDSQAALLAGLPSRLVVRFADGGADGPRVIRTQDPGTTLAELASAGRRLRSIDVQHATLDDLIVALGQGEEVRDAA</sequence>
<dbReference type="InterPro" id="IPR050763">
    <property type="entry name" value="ABC_transporter_ATP-binding"/>
</dbReference>
<comment type="caution">
    <text evidence="8">The sequence shown here is derived from an EMBL/GenBank/DDBJ whole genome shotgun (WGS) entry which is preliminary data.</text>
</comment>
<dbReference type="SUPFAM" id="SSF52540">
    <property type="entry name" value="P-loop containing nucleoside triphosphate hydrolases"/>
    <property type="match status" value="1"/>
</dbReference>
<dbReference type="PANTHER" id="PTHR42711">
    <property type="entry name" value="ABC TRANSPORTER ATP-BINDING PROTEIN"/>
    <property type="match status" value="1"/>
</dbReference>
<evidence type="ECO:0000313" key="8">
    <source>
        <dbReference type="EMBL" id="MDO8106041.1"/>
    </source>
</evidence>
<dbReference type="EMBL" id="JAUQYP010000001">
    <property type="protein sequence ID" value="MDO8106041.1"/>
    <property type="molecule type" value="Genomic_DNA"/>
</dbReference>
<evidence type="ECO:0000256" key="3">
    <source>
        <dbReference type="ARBA" id="ARBA00022448"/>
    </source>
</evidence>